<dbReference type="SUPFAM" id="SSF51735">
    <property type="entry name" value="NAD(P)-binding Rossmann-fold domains"/>
    <property type="match status" value="1"/>
</dbReference>
<dbReference type="EMBL" id="GG738900">
    <property type="protein sequence ID" value="EFC39407.1"/>
    <property type="molecule type" value="Genomic_DNA"/>
</dbReference>
<dbReference type="OMA" id="EHFNICP"/>
<evidence type="ECO:0000256" key="1">
    <source>
        <dbReference type="ARBA" id="ARBA00009183"/>
    </source>
</evidence>
<comment type="similarity">
    <text evidence="1">Belongs to the FMO family.</text>
</comment>
<keyword evidence="5" id="KW-0560">Oxidoreductase</keyword>
<keyword evidence="3" id="KW-0274">FAD</keyword>
<organism evidence="7">
    <name type="scientific">Naegleria gruberi</name>
    <name type="common">Amoeba</name>
    <dbReference type="NCBI Taxonomy" id="5762"/>
    <lineage>
        <taxon>Eukaryota</taxon>
        <taxon>Discoba</taxon>
        <taxon>Heterolobosea</taxon>
        <taxon>Tetramitia</taxon>
        <taxon>Eutetramitia</taxon>
        <taxon>Vahlkampfiidae</taxon>
        <taxon>Naegleria</taxon>
    </lineage>
</organism>
<dbReference type="InterPro" id="IPR050346">
    <property type="entry name" value="FMO-like"/>
</dbReference>
<dbReference type="InterPro" id="IPR020946">
    <property type="entry name" value="Flavin_mOase-like"/>
</dbReference>
<keyword evidence="7" id="KW-1185">Reference proteome</keyword>
<dbReference type="SUPFAM" id="SSF51905">
    <property type="entry name" value="FAD/NAD(P)-binding domain"/>
    <property type="match status" value="1"/>
</dbReference>
<dbReference type="RefSeq" id="XP_002672151.1">
    <property type="nucleotide sequence ID" value="XM_002672105.1"/>
</dbReference>
<dbReference type="GO" id="GO:0050660">
    <property type="term" value="F:flavin adenine dinucleotide binding"/>
    <property type="evidence" value="ECO:0007669"/>
    <property type="project" value="InterPro"/>
</dbReference>
<dbReference type="PANTHER" id="PTHR23023">
    <property type="entry name" value="DIMETHYLANILINE MONOOXYGENASE"/>
    <property type="match status" value="1"/>
</dbReference>
<dbReference type="KEGG" id="ngr:NAEGRDRAFT_82761"/>
<dbReference type="FunFam" id="3.50.50.60:FF:000042">
    <property type="entry name" value="Dimethylaniline monooxygenase [N-oxide-forming]"/>
    <property type="match status" value="1"/>
</dbReference>
<proteinExistence type="inferred from homology"/>
<gene>
    <name evidence="6" type="ORF">NAEGRDRAFT_82761</name>
</gene>
<evidence type="ECO:0000313" key="6">
    <source>
        <dbReference type="EMBL" id="EFC39407.1"/>
    </source>
</evidence>
<dbReference type="InterPro" id="IPR036188">
    <property type="entry name" value="FAD/NAD-bd_sf"/>
</dbReference>
<name>D2VUZ9_NAEGR</name>
<dbReference type="AlphaFoldDB" id="D2VUZ9"/>
<dbReference type="PRINTS" id="PR00370">
    <property type="entry name" value="FMOXYGENASE"/>
</dbReference>
<reference evidence="6 7" key="1">
    <citation type="journal article" date="2010" name="Cell">
        <title>The genome of Naegleria gruberi illuminates early eukaryotic versatility.</title>
        <authorList>
            <person name="Fritz-Laylin L.K."/>
            <person name="Prochnik S.E."/>
            <person name="Ginger M.L."/>
            <person name="Dacks J.B."/>
            <person name="Carpenter M.L."/>
            <person name="Field M.C."/>
            <person name="Kuo A."/>
            <person name="Paredez A."/>
            <person name="Chapman J."/>
            <person name="Pham J."/>
            <person name="Shu S."/>
            <person name="Neupane R."/>
            <person name="Cipriano M."/>
            <person name="Mancuso J."/>
            <person name="Tu H."/>
            <person name="Salamov A."/>
            <person name="Lindquist E."/>
            <person name="Shapiro H."/>
            <person name="Lucas S."/>
            <person name="Grigoriev I.V."/>
            <person name="Cande W.Z."/>
            <person name="Fulton C."/>
            <person name="Rokhsar D.S."/>
            <person name="Dawson S.C."/>
        </authorList>
    </citation>
    <scope>NUCLEOTIDE SEQUENCE [LARGE SCALE GENOMIC DNA]</scope>
    <source>
        <strain evidence="6 7">NEG-M</strain>
    </source>
</reference>
<dbReference type="InterPro" id="IPR036291">
    <property type="entry name" value="NAD(P)-bd_dom_sf"/>
</dbReference>
<keyword evidence="4" id="KW-0521">NADP</keyword>
<dbReference type="Gene3D" id="3.50.50.60">
    <property type="entry name" value="FAD/NAD(P)-binding domain"/>
    <property type="match status" value="1"/>
</dbReference>
<protein>
    <submittedName>
        <fullName evidence="6">Predicted protein</fullName>
    </submittedName>
</protein>
<evidence type="ECO:0000256" key="3">
    <source>
        <dbReference type="ARBA" id="ARBA00022827"/>
    </source>
</evidence>
<accession>D2VUZ9</accession>
<dbReference type="OrthoDB" id="66881at2759"/>
<evidence type="ECO:0000256" key="4">
    <source>
        <dbReference type="ARBA" id="ARBA00022857"/>
    </source>
</evidence>
<evidence type="ECO:0000256" key="5">
    <source>
        <dbReference type="ARBA" id="ARBA00023002"/>
    </source>
</evidence>
<dbReference type="Proteomes" id="UP000006671">
    <property type="component" value="Unassembled WGS sequence"/>
</dbReference>
<dbReference type="InParanoid" id="D2VUZ9"/>
<evidence type="ECO:0000256" key="2">
    <source>
        <dbReference type="ARBA" id="ARBA00022630"/>
    </source>
</evidence>
<dbReference type="eggNOG" id="KOG1399">
    <property type="taxonomic scope" value="Eukaryota"/>
</dbReference>
<sequence>MLILLGCIAISLLGLYLLYWSDLIFYWSDPVKCPPTEFPFHYDRSKYDEIFSDAPFEKTENKFLIVGCGFSGLGSSATLTRYGIPFDIVDTNNVIGGNWSVGVYESTHIISSRLTTEFKDYPMPSSFPQFPSCRQMMEYFHDYCKHYRIAERLSLETTVNSIEPVENKDSEYKVEFEKNGQKFTRIYKGVIINNGHHWCRRMPSYEGQSKFTGLLIHSKDYKEPSIFKDKRVLVIGGGNSACDVAVEAARYGKESHISIRRGYYFLPRTLFGKPSVELIIPYLPLRLQQIIFTLILKITTGLDYEKDYGIPTPTHRLFETHPTINSELLQYLKLGEIHPHGDIKCFKGGNKVEFKNGEEREFDVIVCCTGYFTSVPLLDNFVTKTEFGYPKLIHGIFVPNRKNLIYIGLGQPRYGAGCLITSSCDMVVKLLKYQEKTRHPVGDILGAATGVNFPRPKKPHISKDILVDPHDAWKKTRMFSLILIHMMPLLEKFAEWKGKLPLKILDK</sequence>
<dbReference type="VEuPathDB" id="AmoebaDB:NAEGRDRAFT_82761"/>
<dbReference type="Pfam" id="PF00743">
    <property type="entry name" value="FMO-like"/>
    <property type="match status" value="1"/>
</dbReference>
<keyword evidence="2" id="KW-0285">Flavoprotein</keyword>
<dbReference type="InterPro" id="IPR000960">
    <property type="entry name" value="Flavin_mOase"/>
</dbReference>
<dbReference type="GO" id="GO:0004499">
    <property type="term" value="F:N,N-dimethylaniline monooxygenase activity"/>
    <property type="evidence" value="ECO:0007669"/>
    <property type="project" value="InterPro"/>
</dbReference>
<dbReference type="GO" id="GO:0050661">
    <property type="term" value="F:NADP binding"/>
    <property type="evidence" value="ECO:0007669"/>
    <property type="project" value="InterPro"/>
</dbReference>
<dbReference type="GeneID" id="8853555"/>
<evidence type="ECO:0000313" key="7">
    <source>
        <dbReference type="Proteomes" id="UP000006671"/>
    </source>
</evidence>